<feature type="transmembrane region" description="Helical" evidence="7">
    <location>
        <begin position="12"/>
        <end position="33"/>
    </location>
</feature>
<keyword evidence="4 7" id="KW-1133">Transmembrane helix</keyword>
<evidence type="ECO:0000256" key="6">
    <source>
        <dbReference type="ARBA" id="ARBA00043993"/>
    </source>
</evidence>
<feature type="transmembrane region" description="Helical" evidence="7">
    <location>
        <begin position="138"/>
        <end position="156"/>
    </location>
</feature>
<reference evidence="9 10" key="1">
    <citation type="submission" date="2018-10" db="EMBL/GenBank/DDBJ databases">
        <title>Isolation from soil.</title>
        <authorList>
            <person name="Hu J."/>
        </authorList>
    </citation>
    <scope>NUCLEOTIDE SEQUENCE [LARGE SCALE GENOMIC DNA]</scope>
    <source>
        <strain evidence="9 10">NEAU-Ht49</strain>
    </source>
</reference>
<evidence type="ECO:0000256" key="5">
    <source>
        <dbReference type="ARBA" id="ARBA00023136"/>
    </source>
</evidence>
<evidence type="ECO:0000259" key="8">
    <source>
        <dbReference type="Pfam" id="PF13515"/>
    </source>
</evidence>
<evidence type="ECO:0000313" key="9">
    <source>
        <dbReference type="EMBL" id="RMI29223.1"/>
    </source>
</evidence>
<keyword evidence="10" id="KW-1185">Reference proteome</keyword>
<dbReference type="EMBL" id="RFFG01000252">
    <property type="protein sequence ID" value="RMI29223.1"/>
    <property type="molecule type" value="Genomic_DNA"/>
</dbReference>
<dbReference type="RefSeq" id="WP_147481942.1">
    <property type="nucleotide sequence ID" value="NZ_RFFG01000252.1"/>
</dbReference>
<sequence>AVLAALRRSSPLLPVATRVGVSAAAAGWLTMLLGVGRPYWAVVTAAAIFQANLVLTWRRALQRVLGNLLGLALFTALLPVIGIGPLALVLVALAAQFAAEATMSRNYWLGSVFVTPMALSMVEFAGYRPASELVGDRWLDTCVGAAVGLLGCVLITNRRASGRIGGALDRLSAAVAETHAVTGAAPGTVAALRDRVTTALVDLRDAVDVAEGEWWQRALPAERVERAERDGHRALATLAATGTVRDEEAA</sequence>
<dbReference type="Proteomes" id="UP000282674">
    <property type="component" value="Unassembled WGS sequence"/>
</dbReference>
<feature type="non-terminal residue" evidence="9">
    <location>
        <position position="1"/>
    </location>
</feature>
<feature type="transmembrane region" description="Helical" evidence="7">
    <location>
        <begin position="107"/>
        <end position="126"/>
    </location>
</feature>
<dbReference type="PANTHER" id="PTHR30509:SF9">
    <property type="entry name" value="MULTIDRUG RESISTANCE PROTEIN MDTO"/>
    <property type="match status" value="1"/>
</dbReference>
<feature type="transmembrane region" description="Helical" evidence="7">
    <location>
        <begin position="39"/>
        <end position="57"/>
    </location>
</feature>
<gene>
    <name evidence="9" type="ORF">EBO15_43310</name>
</gene>
<comment type="subcellular location">
    <subcellularLocation>
        <location evidence="1">Cell membrane</location>
        <topology evidence="1">Multi-pass membrane protein</topology>
    </subcellularLocation>
</comment>
<evidence type="ECO:0000256" key="7">
    <source>
        <dbReference type="SAM" id="Phobius"/>
    </source>
</evidence>
<evidence type="ECO:0000256" key="3">
    <source>
        <dbReference type="ARBA" id="ARBA00022692"/>
    </source>
</evidence>
<dbReference type="GO" id="GO:0005886">
    <property type="term" value="C:plasma membrane"/>
    <property type="evidence" value="ECO:0007669"/>
    <property type="project" value="UniProtKB-SubCell"/>
</dbReference>
<dbReference type="AlphaFoldDB" id="A0A3M2KY86"/>
<dbReference type="Pfam" id="PF13515">
    <property type="entry name" value="FUSC_2"/>
    <property type="match status" value="1"/>
</dbReference>
<evidence type="ECO:0000313" key="10">
    <source>
        <dbReference type="Proteomes" id="UP000282674"/>
    </source>
</evidence>
<feature type="transmembrane region" description="Helical" evidence="7">
    <location>
        <begin position="69"/>
        <end position="95"/>
    </location>
</feature>
<evidence type="ECO:0000256" key="2">
    <source>
        <dbReference type="ARBA" id="ARBA00022475"/>
    </source>
</evidence>
<keyword evidence="5 7" id="KW-0472">Membrane</keyword>
<evidence type="ECO:0000256" key="1">
    <source>
        <dbReference type="ARBA" id="ARBA00004651"/>
    </source>
</evidence>
<accession>A0A3M2KY86</accession>
<comment type="similarity">
    <text evidence="6">Belongs to the YccS/YhfK family.</text>
</comment>
<feature type="domain" description="Integral membrane bound transporter" evidence="8">
    <location>
        <begin position="26"/>
        <end position="150"/>
    </location>
</feature>
<dbReference type="InterPro" id="IPR049453">
    <property type="entry name" value="Memb_transporter_dom"/>
</dbReference>
<evidence type="ECO:0000256" key="4">
    <source>
        <dbReference type="ARBA" id="ARBA00022989"/>
    </source>
</evidence>
<comment type="caution">
    <text evidence="9">The sequence shown here is derived from an EMBL/GenBank/DDBJ whole genome shotgun (WGS) entry which is preliminary data.</text>
</comment>
<protein>
    <submittedName>
        <fullName evidence="9">FUSC family protein</fullName>
    </submittedName>
</protein>
<proteinExistence type="inferred from homology"/>
<keyword evidence="2" id="KW-1003">Cell membrane</keyword>
<organism evidence="9 10">
    <name type="scientific">Actinomadura harenae</name>
    <dbReference type="NCBI Taxonomy" id="2483351"/>
    <lineage>
        <taxon>Bacteria</taxon>
        <taxon>Bacillati</taxon>
        <taxon>Actinomycetota</taxon>
        <taxon>Actinomycetes</taxon>
        <taxon>Streptosporangiales</taxon>
        <taxon>Thermomonosporaceae</taxon>
        <taxon>Actinomadura</taxon>
    </lineage>
</organism>
<name>A0A3M2KY86_9ACTN</name>
<dbReference type="PANTHER" id="PTHR30509">
    <property type="entry name" value="P-HYDROXYBENZOIC ACID EFFLUX PUMP SUBUNIT-RELATED"/>
    <property type="match status" value="1"/>
</dbReference>
<keyword evidence="3 7" id="KW-0812">Transmembrane</keyword>